<organism evidence="1 2">
    <name type="scientific">Trifolium medium</name>
    <dbReference type="NCBI Taxonomy" id="97028"/>
    <lineage>
        <taxon>Eukaryota</taxon>
        <taxon>Viridiplantae</taxon>
        <taxon>Streptophyta</taxon>
        <taxon>Embryophyta</taxon>
        <taxon>Tracheophyta</taxon>
        <taxon>Spermatophyta</taxon>
        <taxon>Magnoliopsida</taxon>
        <taxon>eudicotyledons</taxon>
        <taxon>Gunneridae</taxon>
        <taxon>Pentapetalae</taxon>
        <taxon>rosids</taxon>
        <taxon>fabids</taxon>
        <taxon>Fabales</taxon>
        <taxon>Fabaceae</taxon>
        <taxon>Papilionoideae</taxon>
        <taxon>50 kb inversion clade</taxon>
        <taxon>NPAAA clade</taxon>
        <taxon>Hologalegina</taxon>
        <taxon>IRL clade</taxon>
        <taxon>Trifolieae</taxon>
        <taxon>Trifolium</taxon>
    </lineage>
</organism>
<dbReference type="EMBL" id="LXQA010768029">
    <property type="protein sequence ID" value="MCI70056.1"/>
    <property type="molecule type" value="Genomic_DNA"/>
</dbReference>
<evidence type="ECO:0000313" key="2">
    <source>
        <dbReference type="Proteomes" id="UP000265520"/>
    </source>
</evidence>
<accession>A0A392UCA7</accession>
<evidence type="ECO:0000313" key="1">
    <source>
        <dbReference type="EMBL" id="MCI70056.1"/>
    </source>
</evidence>
<name>A0A392UCA7_9FABA</name>
<dbReference type="AlphaFoldDB" id="A0A392UCA7"/>
<feature type="non-terminal residue" evidence="1">
    <location>
        <position position="26"/>
    </location>
</feature>
<protein>
    <submittedName>
        <fullName evidence="1">Uncharacterized protein</fullName>
    </submittedName>
</protein>
<sequence>MDSSTIVEAVKKCRHTRSYWGRVVRR</sequence>
<keyword evidence="2" id="KW-1185">Reference proteome</keyword>
<reference evidence="1 2" key="1">
    <citation type="journal article" date="2018" name="Front. Plant Sci.">
        <title>Red Clover (Trifolium pratense) and Zigzag Clover (T. medium) - A Picture of Genomic Similarities and Differences.</title>
        <authorList>
            <person name="Dluhosova J."/>
            <person name="Istvanek J."/>
            <person name="Nedelnik J."/>
            <person name="Repkova J."/>
        </authorList>
    </citation>
    <scope>NUCLEOTIDE SEQUENCE [LARGE SCALE GENOMIC DNA]</scope>
    <source>
        <strain evidence="2">cv. 10/8</strain>
        <tissue evidence="1">Leaf</tissue>
    </source>
</reference>
<dbReference type="Proteomes" id="UP000265520">
    <property type="component" value="Unassembled WGS sequence"/>
</dbReference>
<comment type="caution">
    <text evidence="1">The sequence shown here is derived from an EMBL/GenBank/DDBJ whole genome shotgun (WGS) entry which is preliminary data.</text>
</comment>
<proteinExistence type="predicted"/>